<evidence type="ECO:0000259" key="7">
    <source>
        <dbReference type="PROSITE" id="PS50287"/>
    </source>
</evidence>
<dbReference type="Pfam" id="PF00530">
    <property type="entry name" value="SRCR"/>
    <property type="match status" value="1"/>
</dbReference>
<evidence type="ECO:0000256" key="6">
    <source>
        <dbReference type="SAM" id="MobiDB-lite"/>
    </source>
</evidence>
<dbReference type="InterPro" id="IPR001190">
    <property type="entry name" value="SRCR"/>
</dbReference>
<dbReference type="PANTHER" id="PTHR47653:SF1">
    <property type="entry name" value="DELETED IN MALIGNANT BRAIN TUMORS 1 PROTEIN"/>
    <property type="match status" value="1"/>
</dbReference>
<dbReference type="FunFam" id="3.10.250.10:FF:000031">
    <property type="entry name" value="RIKEN cDNA 5830411N06, isoform CRA_a"/>
    <property type="match status" value="1"/>
</dbReference>
<reference evidence="8" key="1">
    <citation type="submission" date="2025-08" db="UniProtKB">
        <authorList>
            <consortium name="Ensembl"/>
        </authorList>
    </citation>
    <scope>IDENTIFICATION</scope>
</reference>
<keyword evidence="3 5" id="KW-1015">Disulfide bond</keyword>
<dbReference type="Ensembl" id="ENSKMAT00000023222.1">
    <property type="protein sequence ID" value="ENSKMAP00000022928.1"/>
    <property type="gene ID" value="ENSKMAG00000017008.1"/>
</dbReference>
<dbReference type="GO" id="GO:0045217">
    <property type="term" value="P:cell-cell junction maintenance"/>
    <property type="evidence" value="ECO:0007669"/>
    <property type="project" value="TreeGrafter"/>
</dbReference>
<dbReference type="AlphaFoldDB" id="A0A3Q3B0F5"/>
<reference evidence="8" key="2">
    <citation type="submission" date="2025-09" db="UniProtKB">
        <authorList>
            <consortium name="Ensembl"/>
        </authorList>
    </citation>
    <scope>IDENTIFICATION</scope>
</reference>
<feature type="compositionally biased region" description="Basic residues" evidence="6">
    <location>
        <begin position="125"/>
        <end position="137"/>
    </location>
</feature>
<dbReference type="GO" id="GO:0016020">
    <property type="term" value="C:membrane"/>
    <property type="evidence" value="ECO:0007669"/>
    <property type="project" value="InterPro"/>
</dbReference>
<feature type="domain" description="SRCR" evidence="7">
    <location>
        <begin position="1"/>
        <end position="91"/>
    </location>
</feature>
<evidence type="ECO:0000313" key="9">
    <source>
        <dbReference type="Proteomes" id="UP000264800"/>
    </source>
</evidence>
<evidence type="ECO:0000256" key="4">
    <source>
        <dbReference type="ARBA" id="ARBA00023180"/>
    </source>
</evidence>
<dbReference type="PANTHER" id="PTHR47653">
    <property type="entry name" value="PROTEIN BARK BEETLE"/>
    <property type="match status" value="1"/>
</dbReference>
<comment type="caution">
    <text evidence="5">Lacks conserved residue(s) required for the propagation of feature annotation.</text>
</comment>
<feature type="region of interest" description="Disordered" evidence="6">
    <location>
        <begin position="125"/>
        <end position="169"/>
    </location>
</feature>
<keyword evidence="2" id="KW-0677">Repeat</keyword>
<evidence type="ECO:0000256" key="3">
    <source>
        <dbReference type="ARBA" id="ARBA00023157"/>
    </source>
</evidence>
<proteinExistence type="predicted"/>
<feature type="disulfide bond" evidence="5">
    <location>
        <begin position="60"/>
        <end position="70"/>
    </location>
</feature>
<keyword evidence="9" id="KW-1185">Reference proteome</keyword>
<evidence type="ECO:0000256" key="5">
    <source>
        <dbReference type="PROSITE-ProRule" id="PRU00196"/>
    </source>
</evidence>
<sequence>CSGIVEVNLHGQWGTVCDDGWDMRAANVVCLELGCGFAEFSHDAKFGPGSGMIALNSVTCTGHESSLIHCDLSLNKNSFCTHENDAGVKCTGRTTASNIFWFYKKQTNWFSPVLRWIYSSPCWRKRSRGRRPRRGRRKTEATAERGGSTSPAPGPSDPTSRAPHGGTSSCRWTGCRTWRACGANDRRWASENAGSGRSLTWMVEAKTTKSRAANRVQSDEFIFKSCL</sequence>
<evidence type="ECO:0000256" key="2">
    <source>
        <dbReference type="ARBA" id="ARBA00022737"/>
    </source>
</evidence>
<dbReference type="GeneTree" id="ENSGT00940000162108"/>
<keyword evidence="4" id="KW-0325">Glycoprotein</keyword>
<evidence type="ECO:0000256" key="1">
    <source>
        <dbReference type="ARBA" id="ARBA00022729"/>
    </source>
</evidence>
<accession>A0A3Q3B0F5</accession>
<dbReference type="InterPro" id="IPR036772">
    <property type="entry name" value="SRCR-like_dom_sf"/>
</dbReference>
<dbReference type="Proteomes" id="UP000264800">
    <property type="component" value="Unplaced"/>
</dbReference>
<dbReference type="InterPro" id="IPR053243">
    <property type="entry name" value="SJ_maturation_regulator"/>
</dbReference>
<dbReference type="SUPFAM" id="SSF56487">
    <property type="entry name" value="SRCR-like"/>
    <property type="match status" value="1"/>
</dbReference>
<name>A0A3Q3B0F5_KRYMA</name>
<organism evidence="8 9">
    <name type="scientific">Kryptolebias marmoratus</name>
    <name type="common">Mangrove killifish</name>
    <name type="synonym">Rivulus marmoratus</name>
    <dbReference type="NCBI Taxonomy" id="37003"/>
    <lineage>
        <taxon>Eukaryota</taxon>
        <taxon>Metazoa</taxon>
        <taxon>Chordata</taxon>
        <taxon>Craniata</taxon>
        <taxon>Vertebrata</taxon>
        <taxon>Euteleostomi</taxon>
        <taxon>Actinopterygii</taxon>
        <taxon>Neopterygii</taxon>
        <taxon>Teleostei</taxon>
        <taxon>Neoteleostei</taxon>
        <taxon>Acanthomorphata</taxon>
        <taxon>Ovalentaria</taxon>
        <taxon>Atherinomorphae</taxon>
        <taxon>Cyprinodontiformes</taxon>
        <taxon>Rivulidae</taxon>
        <taxon>Kryptolebias</taxon>
    </lineage>
</organism>
<protein>
    <recommendedName>
        <fullName evidence="7">SRCR domain-containing protein</fullName>
    </recommendedName>
</protein>
<dbReference type="PRINTS" id="PR00258">
    <property type="entry name" value="SPERACTRCPTR"/>
</dbReference>
<dbReference type="Gene3D" id="3.10.250.10">
    <property type="entry name" value="SRCR-like domain"/>
    <property type="match status" value="1"/>
</dbReference>
<keyword evidence="1" id="KW-0732">Signal</keyword>
<dbReference type="PROSITE" id="PS50287">
    <property type="entry name" value="SRCR_2"/>
    <property type="match status" value="1"/>
</dbReference>
<dbReference type="SMART" id="SM00202">
    <property type="entry name" value="SR"/>
    <property type="match status" value="1"/>
</dbReference>
<evidence type="ECO:0000313" key="8">
    <source>
        <dbReference type="Ensembl" id="ENSKMAP00000022928.1"/>
    </source>
</evidence>